<dbReference type="EMBL" id="NBNE01000868">
    <property type="protein sequence ID" value="OWZ16801.1"/>
    <property type="molecule type" value="Genomic_DNA"/>
</dbReference>
<organism evidence="6 7">
    <name type="scientific">Phytophthora megakarya</name>
    <dbReference type="NCBI Taxonomy" id="4795"/>
    <lineage>
        <taxon>Eukaryota</taxon>
        <taxon>Sar</taxon>
        <taxon>Stramenopiles</taxon>
        <taxon>Oomycota</taxon>
        <taxon>Peronosporomycetes</taxon>
        <taxon>Peronosporales</taxon>
        <taxon>Peronosporaceae</taxon>
        <taxon>Phytophthora</taxon>
    </lineage>
</organism>
<comment type="caution">
    <text evidence="6">The sequence shown here is derived from an EMBL/GenBank/DDBJ whole genome shotgun (WGS) entry which is preliminary data.</text>
</comment>
<evidence type="ECO:0000259" key="4">
    <source>
        <dbReference type="Pfam" id="PF02902"/>
    </source>
</evidence>
<keyword evidence="7" id="KW-1185">Reference proteome</keyword>
<dbReference type="Pfam" id="PF21056">
    <property type="entry name" value="ZSWIM1-3_RNaseH-like"/>
    <property type="match status" value="1"/>
</dbReference>
<keyword evidence="2" id="KW-0645">Protease</keyword>
<dbReference type="GO" id="GO:0008234">
    <property type="term" value="F:cysteine-type peptidase activity"/>
    <property type="evidence" value="ECO:0007669"/>
    <property type="project" value="InterPro"/>
</dbReference>
<evidence type="ECO:0000256" key="1">
    <source>
        <dbReference type="ARBA" id="ARBA00005234"/>
    </source>
</evidence>
<comment type="similarity">
    <text evidence="1">Belongs to the peptidase C48 family.</text>
</comment>
<dbReference type="AlphaFoldDB" id="A0A225WGE2"/>
<keyword evidence="3" id="KW-0378">Hydrolase</keyword>
<dbReference type="InterPro" id="IPR003653">
    <property type="entry name" value="Peptidase_C48_C"/>
</dbReference>
<dbReference type="OrthoDB" id="124789at2759"/>
<gene>
    <name evidence="6" type="ORF">PHMEG_0009353</name>
</gene>
<protein>
    <submittedName>
        <fullName evidence="6">Uncharacterized protein</fullName>
    </submittedName>
</protein>
<dbReference type="InterPro" id="IPR038765">
    <property type="entry name" value="Papain-like_cys_pep_sf"/>
</dbReference>
<dbReference type="InterPro" id="IPR048324">
    <property type="entry name" value="ZSWIM1-3_RNaseH-like"/>
</dbReference>
<reference evidence="7" key="1">
    <citation type="submission" date="2017-03" db="EMBL/GenBank/DDBJ databases">
        <title>Phytopthora megakarya and P. palmivora, two closely related causual agents of cacao black pod achieved similar genome size and gene model numbers by different mechanisms.</title>
        <authorList>
            <person name="Ali S."/>
            <person name="Shao J."/>
            <person name="Larry D.J."/>
            <person name="Kronmiller B."/>
            <person name="Shen D."/>
            <person name="Strem M.D."/>
            <person name="Melnick R.L."/>
            <person name="Guiltinan M.J."/>
            <person name="Tyler B.M."/>
            <person name="Meinhardt L.W."/>
            <person name="Bailey B.A."/>
        </authorList>
    </citation>
    <scope>NUCLEOTIDE SEQUENCE [LARGE SCALE GENOMIC DNA]</scope>
    <source>
        <strain evidence="7">zdho120</strain>
    </source>
</reference>
<dbReference type="SUPFAM" id="SSF54001">
    <property type="entry name" value="Cysteine proteinases"/>
    <property type="match status" value="1"/>
</dbReference>
<dbReference type="Gene3D" id="3.40.395.10">
    <property type="entry name" value="Adenoviral Proteinase, Chain A"/>
    <property type="match status" value="1"/>
</dbReference>
<dbReference type="Proteomes" id="UP000198211">
    <property type="component" value="Unassembled WGS sequence"/>
</dbReference>
<proteinExistence type="inferred from homology"/>
<dbReference type="PANTHER" id="PTHR31569">
    <property type="entry name" value="SWIM-TYPE DOMAIN-CONTAINING PROTEIN"/>
    <property type="match status" value="1"/>
</dbReference>
<evidence type="ECO:0000259" key="5">
    <source>
        <dbReference type="Pfam" id="PF21056"/>
    </source>
</evidence>
<evidence type="ECO:0000256" key="3">
    <source>
        <dbReference type="ARBA" id="ARBA00022801"/>
    </source>
</evidence>
<feature type="domain" description="ZSWIM1/3 RNaseH-like" evidence="5">
    <location>
        <begin position="52"/>
        <end position="107"/>
    </location>
</feature>
<evidence type="ECO:0000313" key="6">
    <source>
        <dbReference type="EMBL" id="OWZ16801.1"/>
    </source>
</evidence>
<feature type="domain" description="Ubiquitin-like protease family profile" evidence="4">
    <location>
        <begin position="485"/>
        <end position="539"/>
    </location>
</feature>
<evidence type="ECO:0000313" key="7">
    <source>
        <dbReference type="Proteomes" id="UP000198211"/>
    </source>
</evidence>
<dbReference type="GO" id="GO:0006508">
    <property type="term" value="P:proteolysis"/>
    <property type="evidence" value="ECO:0007669"/>
    <property type="project" value="UniProtKB-KW"/>
</dbReference>
<evidence type="ECO:0000256" key="2">
    <source>
        <dbReference type="ARBA" id="ARBA00022670"/>
    </source>
</evidence>
<dbReference type="STRING" id="4795.A0A225WGE2"/>
<sequence>MSAVGARRSKIYDYLLEHDQNAIQVDVDNMLQLPVIDVYGYGRIRTRSGGPVVSLLEANGDWHMEKAVTHFKRLHPICIDHLRVIVVDKNLNEIKVLEANFPKALVLICHIHVIKYLKEKRSKPKYGKVSSDGASQVDAAIHAMVYSQSEDQYKISHDSLKGICDPACLNEFFNYFEKNWDASQDRWVMYRRSKLPRFKNHINNRCMTAHRRVEKRTSAQRYRVAVRTTHLICTEMADIEDEEEFGEMLQFVEGRRATEEESNEQQPSLLDTQRRLPGVIVKFSDADNKKPKLRMMKNPVANSDAFYLLPHKLLEACVKVLPVSNTASSAIVVDASQEASQEAQTSKKTNAVKTVVVKDIGNFSREQVETFGRVKNLGNLVQLGLDMHKWITVEGIPALPAAYHDLANKVAVDVVNSYPFKPITGRPETPEFTYLMLYRAIPPTWLSDASINGLCLCLMHDFPSYRFAGFQDATPTKTKTRNSSAVPATREIQDGVFQQVSVGSVECVLVPLNFHNAHWCCLVVQVSTRRIFYYNPLNQALY</sequence>
<dbReference type="PANTHER" id="PTHR31569:SF4">
    <property type="entry name" value="SWIM-TYPE DOMAIN-CONTAINING PROTEIN"/>
    <property type="match status" value="1"/>
</dbReference>
<accession>A0A225WGE2</accession>
<name>A0A225WGE2_9STRA</name>
<dbReference type="InterPro" id="IPR052579">
    <property type="entry name" value="Zinc_finger_SWIM"/>
</dbReference>
<dbReference type="Pfam" id="PF02902">
    <property type="entry name" value="Peptidase_C48"/>
    <property type="match status" value="1"/>
</dbReference>